<evidence type="ECO:0000313" key="1">
    <source>
        <dbReference type="EMBL" id="KAI4462359.1"/>
    </source>
</evidence>
<comment type="caution">
    <text evidence="1">The sequence shown here is derived from an EMBL/GenBank/DDBJ whole genome shotgun (WGS) entry which is preliminary data.</text>
</comment>
<name>A0ACB9T6D3_HOLOL</name>
<reference evidence="1" key="1">
    <citation type="submission" date="2022-04" db="EMBL/GenBank/DDBJ databases">
        <title>Chromosome-scale genome assembly of Holotrichia oblita Faldermann.</title>
        <authorList>
            <person name="Rongchong L."/>
        </authorList>
    </citation>
    <scope>NUCLEOTIDE SEQUENCE</scope>
    <source>
        <strain evidence="1">81SQS9</strain>
    </source>
</reference>
<proteinExistence type="predicted"/>
<gene>
    <name evidence="1" type="ORF">MML48_4g00002711</name>
</gene>
<sequence>MLACVCQPTDAGIFRRSPIPLGAPPLKFNHKGAIPKPGRTLRIPVQTDSSCNNSATNTNKSNKSEKRKVLNDSDKKRLHRRDVKRCSNASANKSATAECTTIAVNGEDGNGKQEEHHHQHYQHQKYQEQGETCGTVAKGKERAEREEITVDSKELADANLKGAADKKPIRKLNDFEKLPEGVQLTLSELREMACRQQAQIDSQHQLLAAKEQRLRYLKEQEARQQRVQAESERLRRLRDRVDAQELKLRKLRAIRGQVDHQKQNNLSLSK</sequence>
<keyword evidence="2" id="KW-1185">Reference proteome</keyword>
<protein>
    <submittedName>
        <fullName evidence="1">Apoptosis-stimulating of p53 protein</fullName>
    </submittedName>
</protein>
<organism evidence="1 2">
    <name type="scientific">Holotrichia oblita</name>
    <name type="common">Chafer beetle</name>
    <dbReference type="NCBI Taxonomy" id="644536"/>
    <lineage>
        <taxon>Eukaryota</taxon>
        <taxon>Metazoa</taxon>
        <taxon>Ecdysozoa</taxon>
        <taxon>Arthropoda</taxon>
        <taxon>Hexapoda</taxon>
        <taxon>Insecta</taxon>
        <taxon>Pterygota</taxon>
        <taxon>Neoptera</taxon>
        <taxon>Endopterygota</taxon>
        <taxon>Coleoptera</taxon>
        <taxon>Polyphaga</taxon>
        <taxon>Scarabaeiformia</taxon>
        <taxon>Scarabaeidae</taxon>
        <taxon>Melolonthinae</taxon>
        <taxon>Holotrichia</taxon>
    </lineage>
</organism>
<evidence type="ECO:0000313" key="2">
    <source>
        <dbReference type="Proteomes" id="UP001056778"/>
    </source>
</evidence>
<dbReference type="EMBL" id="CM043018">
    <property type="protein sequence ID" value="KAI4462359.1"/>
    <property type="molecule type" value="Genomic_DNA"/>
</dbReference>
<dbReference type="Proteomes" id="UP001056778">
    <property type="component" value="Chromosome 4"/>
</dbReference>
<accession>A0ACB9T6D3</accession>